<reference evidence="10" key="1">
    <citation type="submission" date="2023-01" db="EMBL/GenBank/DDBJ databases">
        <authorList>
            <person name="Van Ghelder C."/>
            <person name="Rancurel C."/>
        </authorList>
    </citation>
    <scope>NUCLEOTIDE SEQUENCE</scope>
    <source>
        <strain evidence="10">CNCM I-4278</strain>
    </source>
</reference>
<evidence type="ECO:0000313" key="10">
    <source>
        <dbReference type="EMBL" id="CAI6338896.1"/>
    </source>
</evidence>
<feature type="region of interest" description="Disordered" evidence="8">
    <location>
        <begin position="321"/>
        <end position="356"/>
    </location>
</feature>
<feature type="site" description="Transition state stabilizer" evidence="7">
    <location>
        <position position="231"/>
    </location>
</feature>
<evidence type="ECO:0000256" key="8">
    <source>
        <dbReference type="SAM" id="MobiDB-lite"/>
    </source>
</evidence>
<evidence type="ECO:0000256" key="2">
    <source>
        <dbReference type="ARBA" id="ARBA00012759"/>
    </source>
</evidence>
<dbReference type="GO" id="GO:0006511">
    <property type="term" value="P:ubiquitin-dependent protein catabolic process"/>
    <property type="evidence" value="ECO:0007669"/>
    <property type="project" value="UniProtKB-UniRule"/>
</dbReference>
<comment type="catalytic activity">
    <reaction evidence="1 7">
        <text>Thiol-dependent hydrolysis of ester, thioester, amide, peptide and isopeptide bonds formed by the C-terminal Gly of ubiquitin (a 76-residue protein attached to proteins as an intracellular targeting signal).</text>
        <dbReference type="EC" id="3.4.19.12"/>
    </reaction>
</comment>
<feature type="region of interest" description="Disordered" evidence="8">
    <location>
        <begin position="1"/>
        <end position="155"/>
    </location>
</feature>
<evidence type="ECO:0000256" key="3">
    <source>
        <dbReference type="ARBA" id="ARBA00022670"/>
    </source>
</evidence>
<keyword evidence="11" id="KW-1185">Reference proteome</keyword>
<dbReference type="GO" id="GO:0016579">
    <property type="term" value="P:protein deubiquitination"/>
    <property type="evidence" value="ECO:0007669"/>
    <property type="project" value="TreeGrafter"/>
</dbReference>
<sequence>MADLPAATPIAGSTDATPPVKEVASSPGETPTALSGDAPASTPLLSTETDEKEVAKTPTSTDDNQVEESIEFNPLSSKLPETETPKLSSPVSTDEPRVDQSAASMKRPLSPSPAEEEHLSKKIKTPPSIPPHEEEDDDTSERFPSPPEQSATKLDKETWQGFCELECEPAYFSAILHRIGVQGVTVREMPVMDPDYLPRPIFGLVVLFRHREFDQERQSKTCPPDVWFANQMPAQNSCATLAMIHALLNLSPTAQENMDLDIDIGEHMRQFKDFTKDFTPYQRGEAFASWDYVKKIHNSFAKKMDMLENDRLISLKSKRAAKYGMQKPKSAEKTTKPATSSTRGRDAESPKSDDSFEDNSHHYIVFVPINGTVWKLDGMDSQPTAMSTYPTSSPKSWISSISDRVAALIAGGGDDYGLFALAQCPLPPLRREICVADNTIKKLDTRLTALTPTWRDFVAEGDCDPPSPSFLSGFTPEQRQLERNAVPVALAAEIDEESDVSELIKRRTNIVAEMRRLFQEYTAEEWVVNSDMQKAEARTHDLGPAIRAWVEMLAENGYLEENCKRFPRV</sequence>
<dbReference type="PANTHER" id="PTHR10589:SF29">
    <property type="entry name" value="UBIQUITIN CARBOXYL-TERMINAL HYDROLASE"/>
    <property type="match status" value="1"/>
</dbReference>
<feature type="active site" description="Proton donor" evidence="7">
    <location>
        <position position="362"/>
    </location>
</feature>
<evidence type="ECO:0000256" key="7">
    <source>
        <dbReference type="PROSITE-ProRule" id="PRU01393"/>
    </source>
</evidence>
<comment type="similarity">
    <text evidence="7">Belongs to the peptidase C12 family.</text>
</comment>
<accession>A0A9W4UMH9</accession>
<evidence type="ECO:0000313" key="11">
    <source>
        <dbReference type="Proteomes" id="UP001152607"/>
    </source>
</evidence>
<dbReference type="SUPFAM" id="SSF54001">
    <property type="entry name" value="Cysteine proteinases"/>
    <property type="match status" value="1"/>
</dbReference>
<organism evidence="10 11">
    <name type="scientific">Periconia digitata</name>
    <dbReference type="NCBI Taxonomy" id="1303443"/>
    <lineage>
        <taxon>Eukaryota</taxon>
        <taxon>Fungi</taxon>
        <taxon>Dikarya</taxon>
        <taxon>Ascomycota</taxon>
        <taxon>Pezizomycotina</taxon>
        <taxon>Dothideomycetes</taxon>
        <taxon>Pleosporomycetidae</taxon>
        <taxon>Pleosporales</taxon>
        <taxon>Massarineae</taxon>
        <taxon>Periconiaceae</taxon>
        <taxon>Periconia</taxon>
    </lineage>
</organism>
<dbReference type="InterPro" id="IPR036959">
    <property type="entry name" value="Peptidase_C12_UCH_sf"/>
</dbReference>
<name>A0A9W4UMH9_9PLEO</name>
<dbReference type="EC" id="3.4.19.12" evidence="2 7"/>
<dbReference type="InterPro" id="IPR038765">
    <property type="entry name" value="Papain-like_cys_pep_sf"/>
</dbReference>
<dbReference type="OrthoDB" id="1924260at2759"/>
<evidence type="ECO:0000256" key="6">
    <source>
        <dbReference type="ARBA" id="ARBA00022807"/>
    </source>
</evidence>
<dbReference type="GO" id="GO:0005737">
    <property type="term" value="C:cytoplasm"/>
    <property type="evidence" value="ECO:0007669"/>
    <property type="project" value="TreeGrafter"/>
</dbReference>
<evidence type="ECO:0000256" key="4">
    <source>
        <dbReference type="ARBA" id="ARBA00022786"/>
    </source>
</evidence>
<dbReference type="GO" id="GO:0004843">
    <property type="term" value="F:cysteine-type deubiquitinase activity"/>
    <property type="evidence" value="ECO:0007669"/>
    <property type="project" value="UniProtKB-UniRule"/>
</dbReference>
<dbReference type="Proteomes" id="UP001152607">
    <property type="component" value="Unassembled WGS sequence"/>
</dbReference>
<dbReference type="PANTHER" id="PTHR10589">
    <property type="entry name" value="UBIQUITIN CARBOXYL-TERMINAL HYDROLASE"/>
    <property type="match status" value="1"/>
</dbReference>
<evidence type="ECO:0000256" key="5">
    <source>
        <dbReference type="ARBA" id="ARBA00022801"/>
    </source>
</evidence>
<proteinExistence type="inferred from homology"/>
<dbReference type="PROSITE" id="PS52048">
    <property type="entry name" value="UCH_DOMAIN"/>
    <property type="match status" value="1"/>
</dbReference>
<comment type="caution">
    <text evidence="10">The sequence shown here is derived from an EMBL/GenBank/DDBJ whole genome shotgun (WGS) entry which is preliminary data.</text>
</comment>
<dbReference type="Pfam" id="PF01088">
    <property type="entry name" value="Peptidase_C12"/>
    <property type="match status" value="1"/>
</dbReference>
<protein>
    <recommendedName>
        <fullName evidence="2 7">ubiquitinyl hydrolase 1</fullName>
        <ecNumber evidence="2 7">3.4.19.12</ecNumber>
    </recommendedName>
</protein>
<keyword evidence="4 7" id="KW-0833">Ubl conjugation pathway</keyword>
<feature type="compositionally biased region" description="Basic and acidic residues" evidence="8">
    <location>
        <begin position="343"/>
        <end position="356"/>
    </location>
</feature>
<dbReference type="Gene3D" id="3.40.532.10">
    <property type="entry name" value="Peptidase C12, ubiquitin carboxyl-terminal hydrolase"/>
    <property type="match status" value="1"/>
</dbReference>
<evidence type="ECO:0000256" key="1">
    <source>
        <dbReference type="ARBA" id="ARBA00000707"/>
    </source>
</evidence>
<dbReference type="AlphaFoldDB" id="A0A9W4UMH9"/>
<evidence type="ECO:0000259" key="9">
    <source>
        <dbReference type="PROSITE" id="PS52048"/>
    </source>
</evidence>
<keyword evidence="3 7" id="KW-0645">Protease</keyword>
<feature type="active site" description="Nucleophile" evidence="7">
    <location>
        <position position="238"/>
    </location>
</feature>
<keyword evidence="6 7" id="KW-0788">Thiol protease</keyword>
<gene>
    <name evidence="10" type="ORF">PDIGIT_LOCUS12032</name>
</gene>
<keyword evidence="5 7" id="KW-0378">Hydrolase</keyword>
<feature type="site" description="Important for enzyme activity" evidence="7">
    <location>
        <position position="377"/>
    </location>
</feature>
<dbReference type="InterPro" id="IPR001578">
    <property type="entry name" value="Peptidase_C12_UCH"/>
</dbReference>
<dbReference type="EMBL" id="CAOQHR010000008">
    <property type="protein sequence ID" value="CAI6338896.1"/>
    <property type="molecule type" value="Genomic_DNA"/>
</dbReference>
<feature type="domain" description="UCH catalytic" evidence="9">
    <location>
        <begin position="161"/>
        <end position="423"/>
    </location>
</feature>